<dbReference type="KEGG" id="fro:AALO17_05260"/>
<dbReference type="AlphaFoldDB" id="A0A140DSN3"/>
<keyword evidence="2" id="KW-1185">Reference proteome</keyword>
<proteinExistence type="predicted"/>
<name>A0A140DSN3_9FIRM</name>
<evidence type="ECO:0000313" key="2">
    <source>
        <dbReference type="Proteomes" id="UP000069771"/>
    </source>
</evidence>
<sequence length="50" mass="5800">MFPSLFLNNGLIIARLIQRDLSVTKIYRECVTGFQKKTGNFPNRRNLSDL</sequence>
<dbReference type="Proteomes" id="UP000069771">
    <property type="component" value="Chromosome"/>
</dbReference>
<dbReference type="STRING" id="1702221.AALO17_05260"/>
<gene>
    <name evidence="1" type="ORF">AALO17_05260</name>
</gene>
<organism evidence="1 2">
    <name type="scientific">Faecalibaculum rodentium</name>
    <dbReference type="NCBI Taxonomy" id="1702221"/>
    <lineage>
        <taxon>Bacteria</taxon>
        <taxon>Bacillati</taxon>
        <taxon>Bacillota</taxon>
        <taxon>Erysipelotrichia</taxon>
        <taxon>Erysipelotrichales</taxon>
        <taxon>Erysipelotrichaceae</taxon>
        <taxon>Faecalibaculum</taxon>
    </lineage>
</organism>
<accession>A0A140DSN3</accession>
<evidence type="ECO:0000313" key="1">
    <source>
        <dbReference type="EMBL" id="AMK53660.1"/>
    </source>
</evidence>
<dbReference type="EMBL" id="CP011391">
    <property type="protein sequence ID" value="AMK53660.1"/>
    <property type="molecule type" value="Genomic_DNA"/>
</dbReference>
<protein>
    <submittedName>
        <fullName evidence="1">Uncharacterized protein</fullName>
    </submittedName>
</protein>
<reference evidence="1 2" key="1">
    <citation type="journal article" date="2016" name="Gut Pathog.">
        <title>Whole genome sequencing of "Faecalibaculum rodentium" ALO17, isolated from C57BL/6J laboratory mouse feces.</title>
        <authorList>
            <person name="Lim S."/>
            <person name="Chang D.H."/>
            <person name="Ahn S."/>
            <person name="Kim B.C."/>
        </authorList>
    </citation>
    <scope>NUCLEOTIDE SEQUENCE [LARGE SCALE GENOMIC DNA]</scope>
    <source>
        <strain evidence="1 2">Alo17</strain>
    </source>
</reference>